<sequence length="109" mass="11592">MWSVFGGVILGVAASVLGIVAYGRVRRGEADNGGVAVAGIVLGAIAIVVGLIFIAIWAALWHDIGGGDYIDCLQRAGSNPALRQQCVDRFRENFENRLSVTLTPRPSLR</sequence>
<dbReference type="AlphaFoldDB" id="X7YQQ1"/>
<feature type="transmembrane region" description="Helical" evidence="1">
    <location>
        <begin position="35"/>
        <end position="60"/>
    </location>
</feature>
<accession>X7YQQ1</accession>
<gene>
    <name evidence="2" type="ORF">I553_9782</name>
</gene>
<dbReference type="EMBL" id="JAOB01000090">
    <property type="protein sequence ID" value="EUA08725.1"/>
    <property type="molecule type" value="Genomic_DNA"/>
</dbReference>
<keyword evidence="1" id="KW-0472">Membrane</keyword>
<evidence type="ECO:0000256" key="1">
    <source>
        <dbReference type="SAM" id="Phobius"/>
    </source>
</evidence>
<proteinExistence type="predicted"/>
<keyword evidence="1" id="KW-1133">Transmembrane helix</keyword>
<protein>
    <recommendedName>
        <fullName evidence="3">DUF4190 domain-containing protein</fullName>
    </recommendedName>
</protein>
<reference evidence="2" key="1">
    <citation type="submission" date="2014-01" db="EMBL/GenBank/DDBJ databases">
        <authorList>
            <person name="Brown-Elliot B."/>
            <person name="Wallace R."/>
            <person name="Lenaerts A."/>
            <person name="Ordway D."/>
            <person name="DeGroote M.A."/>
            <person name="Parker T."/>
            <person name="Sizemore C."/>
            <person name="Tallon L.J."/>
            <person name="Sadzewicz L.K."/>
            <person name="Sengamalay N."/>
            <person name="Fraser C.M."/>
            <person name="Hine E."/>
            <person name="Shefchek K.A."/>
            <person name="Das S.P."/>
            <person name="Tettelin H."/>
        </authorList>
    </citation>
    <scope>NUCLEOTIDE SEQUENCE [LARGE SCALE GENOMIC DNA]</scope>
    <source>
        <strain evidence="2">4042</strain>
    </source>
</reference>
<evidence type="ECO:0008006" key="3">
    <source>
        <dbReference type="Google" id="ProtNLM"/>
    </source>
</evidence>
<feature type="transmembrane region" description="Helical" evidence="1">
    <location>
        <begin position="6"/>
        <end position="23"/>
    </location>
</feature>
<organism evidence="2">
    <name type="scientific">Mycobacterium xenopi 4042</name>
    <dbReference type="NCBI Taxonomy" id="1299334"/>
    <lineage>
        <taxon>Bacteria</taxon>
        <taxon>Bacillati</taxon>
        <taxon>Actinomycetota</taxon>
        <taxon>Actinomycetes</taxon>
        <taxon>Mycobacteriales</taxon>
        <taxon>Mycobacteriaceae</taxon>
        <taxon>Mycobacterium</taxon>
    </lineage>
</organism>
<evidence type="ECO:0000313" key="2">
    <source>
        <dbReference type="EMBL" id="EUA08725.1"/>
    </source>
</evidence>
<dbReference type="PATRIC" id="fig|1299334.3.peg.9274"/>
<name>X7YQQ1_MYCXE</name>
<keyword evidence="1" id="KW-0812">Transmembrane</keyword>
<comment type="caution">
    <text evidence="2">The sequence shown here is derived from an EMBL/GenBank/DDBJ whole genome shotgun (WGS) entry which is preliminary data.</text>
</comment>